<name>A0A1S1RBY9_9ACTN</name>
<dbReference type="CDD" id="cd10146">
    <property type="entry name" value="LabA_like_C"/>
    <property type="match status" value="1"/>
</dbReference>
<dbReference type="Proteomes" id="UP000179627">
    <property type="component" value="Unassembled WGS sequence"/>
</dbReference>
<dbReference type="InterPro" id="IPR025605">
    <property type="entry name" value="OST-HTH/LOTUS_dom"/>
</dbReference>
<dbReference type="AlphaFoldDB" id="A0A1S1RBY9"/>
<gene>
    <name evidence="2" type="ORF">CC117_32400</name>
</gene>
<dbReference type="EMBL" id="MBLM01000023">
    <property type="protein sequence ID" value="OHV44303.1"/>
    <property type="molecule type" value="Genomic_DNA"/>
</dbReference>
<organism evidence="2 3">
    <name type="scientific">Parafrankia colletiae</name>
    <dbReference type="NCBI Taxonomy" id="573497"/>
    <lineage>
        <taxon>Bacteria</taxon>
        <taxon>Bacillati</taxon>
        <taxon>Actinomycetota</taxon>
        <taxon>Actinomycetes</taxon>
        <taxon>Frankiales</taxon>
        <taxon>Frankiaceae</taxon>
        <taxon>Parafrankia</taxon>
    </lineage>
</organism>
<evidence type="ECO:0000313" key="2">
    <source>
        <dbReference type="EMBL" id="OHV44303.1"/>
    </source>
</evidence>
<dbReference type="Gene3D" id="3.30.420.610">
    <property type="entry name" value="LOTUS domain-like"/>
    <property type="match status" value="1"/>
</dbReference>
<reference evidence="3" key="1">
    <citation type="submission" date="2016-07" db="EMBL/GenBank/DDBJ databases">
        <title>Sequence Frankia sp. strain CcI1.17.</title>
        <authorList>
            <person name="Ghodhbane-Gtari F."/>
            <person name="Swanson E."/>
            <person name="Gueddou A."/>
            <person name="Morris K."/>
            <person name="Hezbri K."/>
            <person name="Ktari A."/>
            <person name="Nouioui I."/>
            <person name="Abebe-Akele F."/>
            <person name="Simpson S."/>
            <person name="Thomas K."/>
            <person name="Gtari M."/>
            <person name="Tisa L.S."/>
            <person name="Hurst S."/>
        </authorList>
    </citation>
    <scope>NUCLEOTIDE SEQUENCE [LARGE SCALE GENOMIC DNA]</scope>
    <source>
        <strain evidence="3">Cc1.17</strain>
    </source>
</reference>
<comment type="caution">
    <text evidence="2">The sequence shown here is derived from an EMBL/GenBank/DDBJ whole genome shotgun (WGS) entry which is preliminary data.</text>
</comment>
<evidence type="ECO:0000313" key="3">
    <source>
        <dbReference type="Proteomes" id="UP000179627"/>
    </source>
</evidence>
<dbReference type="Pfam" id="PF12872">
    <property type="entry name" value="OST-HTH"/>
    <property type="match status" value="1"/>
</dbReference>
<protein>
    <recommendedName>
        <fullName evidence="1">HTH OST-type domain-containing protein</fullName>
    </recommendedName>
</protein>
<proteinExistence type="predicted"/>
<accession>A0A1S1RBY9</accession>
<dbReference type="InterPro" id="IPR041966">
    <property type="entry name" value="LOTUS-like"/>
</dbReference>
<keyword evidence="3" id="KW-1185">Reference proteome</keyword>
<evidence type="ECO:0000259" key="1">
    <source>
        <dbReference type="Pfam" id="PF12872"/>
    </source>
</evidence>
<sequence length="91" mass="10039">MSIRLPYMIFVRMYGWLVLTPSRLREAVATNCGPGGWTHLSAVGLAIRKHPAVVLKAYGYARLMDLMVATDLFELQQNGPGTSGPVHARIK</sequence>
<feature type="domain" description="HTH OST-type" evidence="1">
    <location>
        <begin position="22"/>
        <end position="81"/>
    </location>
</feature>
<dbReference type="RefSeq" id="WP_071082464.1">
    <property type="nucleotide sequence ID" value="NZ_MBLM01000023.1"/>
</dbReference>